<gene>
    <name evidence="2" type="ORF">AAGT77_06480</name>
</gene>
<name>A0ABZ3E7Q2_9GAMM</name>
<accession>A0ABZ3E7Q2</accession>
<keyword evidence="3" id="KW-1185">Reference proteome</keyword>
<proteinExistence type="predicted"/>
<evidence type="ECO:0000313" key="3">
    <source>
        <dbReference type="Proteomes" id="UP001445268"/>
    </source>
</evidence>
<sequence length="254" mass="27625">MNIELKPIAESKVRQLGADVCGVLVRTEDGVMAVSEHGRCTRLDAGVMGPVDRAQGGQGAEAVGSIKSCACQFTAEGGLLKECLYHQTRYKPQPAVPEGFALVPESMCLSYQDIESIITMTGWDEGQDNFGEGVLWVGALKDDDGNETYGLHISCIEVMEEGALPVQEFQKPELSTPTTPKADGWVKCEDRLPTEADDDFNGCVWARFEDGDIALMEGEEVEQTWDDDISITHWMPTGLKRPAPPAEQEGKGGE</sequence>
<evidence type="ECO:0000313" key="2">
    <source>
        <dbReference type="EMBL" id="XAF55190.1"/>
    </source>
</evidence>
<evidence type="ECO:0008006" key="4">
    <source>
        <dbReference type="Google" id="ProtNLM"/>
    </source>
</evidence>
<dbReference type="EMBL" id="CP152380">
    <property type="protein sequence ID" value="XAF55190.1"/>
    <property type="molecule type" value="Genomic_DNA"/>
</dbReference>
<protein>
    <recommendedName>
        <fullName evidence="4">DUF551 domain-containing protein</fullName>
    </recommendedName>
</protein>
<dbReference type="Proteomes" id="UP001445268">
    <property type="component" value="Chromosome"/>
</dbReference>
<evidence type="ECO:0000256" key="1">
    <source>
        <dbReference type="SAM" id="MobiDB-lite"/>
    </source>
</evidence>
<reference evidence="2 3" key="1">
    <citation type="submission" date="2024-04" db="EMBL/GenBank/DDBJ databases">
        <title>Marinobacter sp. SBY-1.</title>
        <authorList>
            <person name="Pan C."/>
        </authorList>
    </citation>
    <scope>NUCLEOTIDE SEQUENCE [LARGE SCALE GENOMIC DNA]</scope>
    <source>
        <strain evidence="2 3">SBY-1</strain>
    </source>
</reference>
<feature type="region of interest" description="Disordered" evidence="1">
    <location>
        <begin position="234"/>
        <end position="254"/>
    </location>
</feature>
<dbReference type="RefSeq" id="WP_342632191.1">
    <property type="nucleotide sequence ID" value="NZ_CP152380.1"/>
</dbReference>
<organism evidence="2 3">
    <name type="scientific">Marinobacter alkaliphilus</name>
    <dbReference type="NCBI Taxonomy" id="254719"/>
    <lineage>
        <taxon>Bacteria</taxon>
        <taxon>Pseudomonadati</taxon>
        <taxon>Pseudomonadota</taxon>
        <taxon>Gammaproteobacteria</taxon>
        <taxon>Pseudomonadales</taxon>
        <taxon>Marinobacteraceae</taxon>
        <taxon>Marinobacter</taxon>
    </lineage>
</organism>